<proteinExistence type="predicted"/>
<reference evidence="1" key="1">
    <citation type="submission" date="2022-02" db="EMBL/GenBank/DDBJ databases">
        <title>Plant Genome Project.</title>
        <authorList>
            <person name="Zhang R.-G."/>
        </authorList>
    </citation>
    <scope>NUCLEOTIDE SEQUENCE</scope>
    <source>
        <strain evidence="1">AT1</strain>
    </source>
</reference>
<dbReference type="Proteomes" id="UP001062846">
    <property type="component" value="Chromosome 2"/>
</dbReference>
<comment type="caution">
    <text evidence="1">The sequence shown here is derived from an EMBL/GenBank/DDBJ whole genome shotgun (WGS) entry which is preliminary data.</text>
</comment>
<organism evidence="1 2">
    <name type="scientific">Rhododendron molle</name>
    <name type="common">Chinese azalea</name>
    <name type="synonym">Azalea mollis</name>
    <dbReference type="NCBI Taxonomy" id="49168"/>
    <lineage>
        <taxon>Eukaryota</taxon>
        <taxon>Viridiplantae</taxon>
        <taxon>Streptophyta</taxon>
        <taxon>Embryophyta</taxon>
        <taxon>Tracheophyta</taxon>
        <taxon>Spermatophyta</taxon>
        <taxon>Magnoliopsida</taxon>
        <taxon>eudicotyledons</taxon>
        <taxon>Gunneridae</taxon>
        <taxon>Pentapetalae</taxon>
        <taxon>asterids</taxon>
        <taxon>Ericales</taxon>
        <taxon>Ericaceae</taxon>
        <taxon>Ericoideae</taxon>
        <taxon>Rhodoreae</taxon>
        <taxon>Rhododendron</taxon>
    </lineage>
</organism>
<sequence>MSNLLSLREEVDRTFNHEESFASSSEDTIQSDSVIYREVRATMAIGGQLNVNFLPQDDVILNKMIEMEAQEYSVMLEREAEG</sequence>
<protein>
    <submittedName>
        <fullName evidence="1">Uncharacterized protein</fullName>
    </submittedName>
</protein>
<accession>A0ACC0PX06</accession>
<evidence type="ECO:0000313" key="1">
    <source>
        <dbReference type="EMBL" id="KAI8569701.1"/>
    </source>
</evidence>
<gene>
    <name evidence="1" type="ORF">RHMOL_Rhmol02G0297900</name>
</gene>
<dbReference type="EMBL" id="CM046389">
    <property type="protein sequence ID" value="KAI8569701.1"/>
    <property type="molecule type" value="Genomic_DNA"/>
</dbReference>
<keyword evidence="2" id="KW-1185">Reference proteome</keyword>
<evidence type="ECO:0000313" key="2">
    <source>
        <dbReference type="Proteomes" id="UP001062846"/>
    </source>
</evidence>
<name>A0ACC0PX06_RHOML</name>